<dbReference type="EMBL" id="AP018205">
    <property type="protein sequence ID" value="BAY59759.1"/>
    <property type="molecule type" value="Genomic_DNA"/>
</dbReference>
<dbReference type="GO" id="GO:0006313">
    <property type="term" value="P:DNA transposition"/>
    <property type="evidence" value="ECO:0007669"/>
    <property type="project" value="InterPro"/>
</dbReference>
<dbReference type="AlphaFoldDB" id="A0A1Z4JSP3"/>
<name>A0A1Z4JSP3_LEPBY</name>
<dbReference type="InterPro" id="IPR002559">
    <property type="entry name" value="Transposase_11"/>
</dbReference>
<dbReference type="SUPFAM" id="SSF53098">
    <property type="entry name" value="Ribonuclease H-like"/>
    <property type="match status" value="1"/>
</dbReference>
<accession>A0A1Z4JSP3</accession>
<evidence type="ECO:0000313" key="3">
    <source>
        <dbReference type="Proteomes" id="UP000217895"/>
    </source>
</evidence>
<geneLocation type="plasmid" evidence="2">
    <name>plasmid2</name>
</geneLocation>
<reference evidence="2 3" key="1">
    <citation type="submission" date="2017-06" db="EMBL/GenBank/DDBJ databases">
        <title>Genome sequencing of cyanobaciteial culture collection at National Institute for Environmental Studies (NIES).</title>
        <authorList>
            <person name="Hirose Y."/>
            <person name="Shimura Y."/>
            <person name="Fujisawa T."/>
            <person name="Nakamura Y."/>
            <person name="Kawachi M."/>
        </authorList>
    </citation>
    <scope>NUCLEOTIDE SEQUENCE [LARGE SCALE GENOMIC DNA]</scope>
    <source>
        <strain evidence="2 3">NIES-2135</strain>
        <plasmid evidence="3">Plasmid Plasmid2 dna</plasmid>
    </source>
</reference>
<sequence length="402" mass="45715">MDSYGSHCTKPACRSGQFRKPQTKFLVTLFTTMLVVCGKVNFTNLSRYSNLSERTYRRQYQQDFEFAPLNQALVAEASRAGPVRLAVMDCSFVSKSGRATFGLDRFWNGCASRVATGLEVSVVGVVDVEGEQAYALSAEQTYAQSSLPEFSRMDQYLYHLDRVRPHLPPEVEYLAVDGAYAKESFVTGAVDLKLHVISKLRCDANLQFLYTGEQKRRGRPRKYAGKVDLSDVSRLTLVETVQPNVDLYTAVVWHVSLKRTIRLAYLVEHRHSTRVRTCLLFSTDIEQDTRQIVQYYKLRFQIEFLFRDAKQFTGLEDCQARDAAKLAFHFNASLTALNLAKFEAIEQHSGTAPFVFSMASVKRRMLNQHLLDRFICNLDLEPSQIKSHPNYSTLCNYGIIAA</sequence>
<dbReference type="Proteomes" id="UP000217895">
    <property type="component" value="Plasmid Plasmid2 dna"/>
</dbReference>
<keyword evidence="3" id="KW-1185">Reference proteome</keyword>
<dbReference type="InterPro" id="IPR012337">
    <property type="entry name" value="RNaseH-like_sf"/>
</dbReference>
<keyword evidence="2" id="KW-0614">Plasmid</keyword>
<dbReference type="Pfam" id="PF01609">
    <property type="entry name" value="DDE_Tnp_1"/>
    <property type="match status" value="1"/>
</dbReference>
<evidence type="ECO:0000259" key="1">
    <source>
        <dbReference type="Pfam" id="PF01609"/>
    </source>
</evidence>
<feature type="domain" description="Transposase IS4-like" evidence="1">
    <location>
        <begin position="159"/>
        <end position="339"/>
    </location>
</feature>
<proteinExistence type="predicted"/>
<dbReference type="GO" id="GO:0004803">
    <property type="term" value="F:transposase activity"/>
    <property type="evidence" value="ECO:0007669"/>
    <property type="project" value="InterPro"/>
</dbReference>
<gene>
    <name evidence="2" type="ORF">NIES2135_66360</name>
</gene>
<evidence type="ECO:0000313" key="2">
    <source>
        <dbReference type="EMBL" id="BAY59759.1"/>
    </source>
</evidence>
<organism evidence="2 3">
    <name type="scientific">Leptolyngbya boryana NIES-2135</name>
    <dbReference type="NCBI Taxonomy" id="1973484"/>
    <lineage>
        <taxon>Bacteria</taxon>
        <taxon>Bacillati</taxon>
        <taxon>Cyanobacteriota</taxon>
        <taxon>Cyanophyceae</taxon>
        <taxon>Leptolyngbyales</taxon>
        <taxon>Leptolyngbyaceae</taxon>
        <taxon>Leptolyngbya group</taxon>
        <taxon>Leptolyngbya</taxon>
    </lineage>
</organism>
<dbReference type="GO" id="GO:0003677">
    <property type="term" value="F:DNA binding"/>
    <property type="evidence" value="ECO:0007669"/>
    <property type="project" value="InterPro"/>
</dbReference>
<protein>
    <recommendedName>
        <fullName evidence="1">Transposase IS4-like domain-containing protein</fullName>
    </recommendedName>
</protein>